<dbReference type="InterPro" id="IPR036322">
    <property type="entry name" value="WD40_repeat_dom_sf"/>
</dbReference>
<dbReference type="SUPFAM" id="SSF50978">
    <property type="entry name" value="WD40 repeat-like"/>
    <property type="match status" value="2"/>
</dbReference>
<dbReference type="HOGENOM" id="CLU_000288_6_3_1"/>
<feature type="repeat" description="WD" evidence="3">
    <location>
        <begin position="919"/>
        <end position="960"/>
    </location>
</feature>
<protein>
    <recommendedName>
        <fullName evidence="4">NACHT domain-containing protein</fullName>
    </recommendedName>
</protein>
<dbReference type="PRINTS" id="PR00320">
    <property type="entry name" value="GPROTEINBRPT"/>
</dbReference>
<dbReference type="SUPFAM" id="SSF52540">
    <property type="entry name" value="P-loop containing nucleoside triphosphate hydrolases"/>
    <property type="match status" value="1"/>
</dbReference>
<feature type="repeat" description="WD" evidence="3">
    <location>
        <begin position="661"/>
        <end position="702"/>
    </location>
</feature>
<feature type="repeat" description="WD" evidence="3">
    <location>
        <begin position="1133"/>
        <end position="1174"/>
    </location>
</feature>
<feature type="repeat" description="WD" evidence="3">
    <location>
        <begin position="618"/>
        <end position="659"/>
    </location>
</feature>
<dbReference type="GO" id="GO:1990234">
    <property type="term" value="C:transferase complex"/>
    <property type="evidence" value="ECO:0007669"/>
    <property type="project" value="UniProtKB-ARBA"/>
</dbReference>
<dbReference type="Pfam" id="PF00400">
    <property type="entry name" value="WD40"/>
    <property type="match status" value="14"/>
</dbReference>
<feature type="repeat" description="WD" evidence="3">
    <location>
        <begin position="747"/>
        <end position="788"/>
    </location>
</feature>
<dbReference type="InterPro" id="IPR056884">
    <property type="entry name" value="NPHP3-like_N"/>
</dbReference>
<feature type="repeat" description="WD" evidence="3">
    <location>
        <begin position="1091"/>
        <end position="1132"/>
    </location>
</feature>
<keyword evidence="6" id="KW-1185">Reference proteome</keyword>
<evidence type="ECO:0000259" key="4">
    <source>
        <dbReference type="PROSITE" id="PS50837"/>
    </source>
</evidence>
<dbReference type="PANTHER" id="PTHR22847">
    <property type="entry name" value="WD40 REPEAT PROTEIN"/>
    <property type="match status" value="1"/>
</dbReference>
<dbReference type="PROSITE" id="PS00678">
    <property type="entry name" value="WD_REPEATS_1"/>
    <property type="match status" value="3"/>
</dbReference>
<reference evidence="6" key="2">
    <citation type="submission" date="2015-01" db="EMBL/GenBank/DDBJ databases">
        <title>Evolutionary Origins and Diversification of the Mycorrhizal Mutualists.</title>
        <authorList>
            <consortium name="DOE Joint Genome Institute"/>
            <consortium name="Mycorrhizal Genomics Consortium"/>
            <person name="Kohler A."/>
            <person name="Kuo A."/>
            <person name="Nagy L.G."/>
            <person name="Floudas D."/>
            <person name="Copeland A."/>
            <person name="Barry K.W."/>
            <person name="Cichocki N."/>
            <person name="Veneault-Fourrey C."/>
            <person name="LaButti K."/>
            <person name="Lindquist E.A."/>
            <person name="Lipzen A."/>
            <person name="Lundell T."/>
            <person name="Morin E."/>
            <person name="Murat C."/>
            <person name="Riley R."/>
            <person name="Ohm R."/>
            <person name="Sun H."/>
            <person name="Tunlid A."/>
            <person name="Henrissat B."/>
            <person name="Grigoriev I.V."/>
            <person name="Hibbett D.S."/>
            <person name="Martin F."/>
        </authorList>
    </citation>
    <scope>NUCLEOTIDE SEQUENCE [LARGE SCALE GENOMIC DNA]</scope>
    <source>
        <strain evidence="6">441</strain>
    </source>
</reference>
<evidence type="ECO:0000256" key="1">
    <source>
        <dbReference type="ARBA" id="ARBA00022574"/>
    </source>
</evidence>
<dbReference type="InterPro" id="IPR020472">
    <property type="entry name" value="WD40_PAC1"/>
</dbReference>
<organism evidence="5 6">
    <name type="scientific">Pisolithus microcarpus 441</name>
    <dbReference type="NCBI Taxonomy" id="765257"/>
    <lineage>
        <taxon>Eukaryota</taxon>
        <taxon>Fungi</taxon>
        <taxon>Dikarya</taxon>
        <taxon>Basidiomycota</taxon>
        <taxon>Agaricomycotina</taxon>
        <taxon>Agaricomycetes</taxon>
        <taxon>Agaricomycetidae</taxon>
        <taxon>Boletales</taxon>
        <taxon>Sclerodermatineae</taxon>
        <taxon>Pisolithaceae</taxon>
        <taxon>Pisolithus</taxon>
    </lineage>
</organism>
<dbReference type="PANTHER" id="PTHR22847:SF637">
    <property type="entry name" value="WD REPEAT DOMAIN 5B"/>
    <property type="match status" value="1"/>
</dbReference>
<dbReference type="OrthoDB" id="163438at2759"/>
<dbReference type="Gene3D" id="2.130.10.10">
    <property type="entry name" value="YVTN repeat-like/Quinoprotein amine dehydrogenase"/>
    <property type="match status" value="7"/>
</dbReference>
<evidence type="ECO:0000313" key="6">
    <source>
        <dbReference type="Proteomes" id="UP000054018"/>
    </source>
</evidence>
<dbReference type="SMART" id="SM00320">
    <property type="entry name" value="WD40"/>
    <property type="match status" value="14"/>
</dbReference>
<dbReference type="InterPro" id="IPR007111">
    <property type="entry name" value="NACHT_NTPase"/>
</dbReference>
<feature type="repeat" description="WD" evidence="3">
    <location>
        <begin position="962"/>
        <end position="1003"/>
    </location>
</feature>
<keyword evidence="2" id="KW-0677">Repeat</keyword>
<accession>A0A0C9YTT7</accession>
<dbReference type="EMBL" id="KN833978">
    <property type="protein sequence ID" value="KIK13712.1"/>
    <property type="molecule type" value="Genomic_DNA"/>
</dbReference>
<feature type="repeat" description="WD" evidence="3">
    <location>
        <begin position="1005"/>
        <end position="1046"/>
    </location>
</feature>
<proteinExistence type="predicted"/>
<gene>
    <name evidence="5" type="ORF">PISMIDRAFT_118339</name>
</gene>
<dbReference type="SUPFAM" id="SSF82171">
    <property type="entry name" value="DPP6 N-terminal domain-like"/>
    <property type="match status" value="1"/>
</dbReference>
<dbReference type="CDD" id="cd00200">
    <property type="entry name" value="WD40"/>
    <property type="match status" value="2"/>
</dbReference>
<evidence type="ECO:0000313" key="5">
    <source>
        <dbReference type="EMBL" id="KIK13712.1"/>
    </source>
</evidence>
<evidence type="ECO:0000256" key="3">
    <source>
        <dbReference type="PROSITE-ProRule" id="PRU00221"/>
    </source>
</evidence>
<feature type="repeat" description="WD" evidence="3">
    <location>
        <begin position="833"/>
        <end position="874"/>
    </location>
</feature>
<feature type="repeat" description="WD" evidence="3">
    <location>
        <begin position="1048"/>
        <end position="1089"/>
    </location>
</feature>
<dbReference type="InterPro" id="IPR027417">
    <property type="entry name" value="P-loop_NTPase"/>
</dbReference>
<dbReference type="InterPro" id="IPR015943">
    <property type="entry name" value="WD40/YVTN_repeat-like_dom_sf"/>
</dbReference>
<keyword evidence="1 3" id="KW-0853">WD repeat</keyword>
<dbReference type="Pfam" id="PF24883">
    <property type="entry name" value="NPHP3_N"/>
    <property type="match status" value="1"/>
</dbReference>
<dbReference type="STRING" id="765257.A0A0C9YTT7"/>
<dbReference type="InterPro" id="IPR019775">
    <property type="entry name" value="WD40_repeat_CS"/>
</dbReference>
<reference evidence="5 6" key="1">
    <citation type="submission" date="2014-04" db="EMBL/GenBank/DDBJ databases">
        <authorList>
            <consortium name="DOE Joint Genome Institute"/>
            <person name="Kuo A."/>
            <person name="Kohler A."/>
            <person name="Costa M.D."/>
            <person name="Nagy L.G."/>
            <person name="Floudas D."/>
            <person name="Copeland A."/>
            <person name="Barry K.W."/>
            <person name="Cichocki N."/>
            <person name="Veneault-Fourrey C."/>
            <person name="LaButti K."/>
            <person name="Lindquist E.A."/>
            <person name="Lipzen A."/>
            <person name="Lundell T."/>
            <person name="Morin E."/>
            <person name="Murat C."/>
            <person name="Sun H."/>
            <person name="Tunlid A."/>
            <person name="Henrissat B."/>
            <person name="Grigoriev I.V."/>
            <person name="Hibbett D.S."/>
            <person name="Martin F."/>
            <person name="Nordberg H.P."/>
            <person name="Cantor M.N."/>
            <person name="Hua S.X."/>
        </authorList>
    </citation>
    <scope>NUCLEOTIDE SEQUENCE [LARGE SCALE GENOMIC DNA]</scope>
    <source>
        <strain evidence="5 6">441</strain>
    </source>
</reference>
<evidence type="ECO:0000256" key="2">
    <source>
        <dbReference type="ARBA" id="ARBA00022737"/>
    </source>
</evidence>
<dbReference type="Gene3D" id="3.40.50.300">
    <property type="entry name" value="P-loop containing nucleotide triphosphate hydrolases"/>
    <property type="match status" value="1"/>
</dbReference>
<feature type="repeat" description="WD" evidence="3">
    <location>
        <begin position="790"/>
        <end position="831"/>
    </location>
</feature>
<dbReference type="PROSITE" id="PS50294">
    <property type="entry name" value="WD_REPEATS_REGION"/>
    <property type="match status" value="14"/>
</dbReference>
<dbReference type="InterPro" id="IPR001680">
    <property type="entry name" value="WD40_rpt"/>
</dbReference>
<dbReference type="PROSITE" id="PS50837">
    <property type="entry name" value="NACHT"/>
    <property type="match status" value="1"/>
</dbReference>
<feature type="domain" description="NACHT" evidence="4">
    <location>
        <begin position="40"/>
        <end position="188"/>
    </location>
</feature>
<dbReference type="Proteomes" id="UP000054018">
    <property type="component" value="Unassembled WGS sequence"/>
</dbReference>
<feature type="repeat" description="WD" evidence="3">
    <location>
        <begin position="876"/>
        <end position="917"/>
    </location>
</feature>
<name>A0A0C9YTT7_9AGAM</name>
<feature type="repeat" description="WD" evidence="3">
    <location>
        <begin position="704"/>
        <end position="745"/>
    </location>
</feature>
<sequence>MAYAGGAGVNKTKKCLDGTRTGILTEIINWIQNTDENIPRILWLHGQAGRGKSAIAHTIALWLRDIRAFRSCFCFSRDRQAEHREEKIFATIARDLADHDPAFRRALADVLAKDHSLKATSDVTEQWERLILEPLLKVSSTMIGSMVVVVDALDESGLEESRRHILSVLASRANDLPHNIRILITSRPLPDIQRVLSGAPHVKATCLDDVSAESTEGNIWLYISKRLGHLPDIGDAEVQKISQKADCLFEWARLACDYIQPNTAGATMKEHYNDLVSLQSEEGRSLLDATYSAILESAVPKYGKALERYHSVMHQVMMTLEPLPMAALNCMRKFFPNKGDHYDVIVILEFMSPVLGGILDHTSPVQPLHASFYDFLTDHTRSGIYFIDTSCSNDLAVATLQILHELQFNICGLESSYLSNTEVADLPDRIKKNISPHLSYSCQFWSQHLEKTAFDIGLAQLVKALVGSERILFWLEAMSLMGRVGNAATALISAAKWLLNQDDSKDTLGLIEDEIKFTDSFNGAISHSAPHLYISALAFLPVKTLLSRMLMPKFSSLLGVIGSPECWQATQLLACEGHTDGVFSVAFSSDGKKIVSGSWDKTVRVWDAERGVKIGSHLEGHTDGVNSVAVSHDGKRIASGSVDKTIRVWDAERGVQIGSYLQGHTDRVISVAFSPSGKRIVSGSWDKTVRVWDAEGGVQIGSHLEGHTDRVDSVAFSPDGKRIVSGSKDKTVRTWDAETGAQIGSHLEGHTDGVNSVAFSPDGKRIVSGSVDKTVRVWDAERGVQIGSNFMGHTDRIISVAFSPDGKRVVSGSVDKTVRVWDAERGIQIGSHFEGHPNVVISVAFSPDGKRIVSGSWDKTVRVWDAERAVQMGNHHEGHTDGINSVAVTSDGKKIVSGSWDRTVRVWDAKKGVQIGNHLEGHKDGVISVAFSPDGKRITSGSWDKTVRVWDAERGVQIGSHLGGHVDAVNSVAFSPDGTKVVSGSVDKTVRVWDAQRGVQIGSCLEGHTDGINSVAFSPDSKRIVSGSVDKTVRVWDAETGVQIGNLLGGHTDQVYSVAFSPDGKRIVSGSWDRTLQVWDSERGIKIGSHLEGHTDRVYSVAFSPDGKRIVSGSKDKTVRVWDVEREVCISHLEGHTDGVISAAFSPDGKNIVSGSWDKTMRVWDANAYDDIINTNVQSQSPASNLSHALVPLDKAHGKYILCTFYEFSNTSATISVVRLCHICFSSISSHTLCDGEQLLDENPQGGGEPQTQPVKLHHDGWIRGPKGRLLLWIPVSMRHPLYSMWTTAVIPKGCIELDLSQMVHGHKWHTCYKPIP</sequence>
<dbReference type="PROSITE" id="PS50082">
    <property type="entry name" value="WD_REPEATS_2"/>
    <property type="match status" value="14"/>
</dbReference>
<feature type="repeat" description="WD" evidence="3">
    <location>
        <begin position="575"/>
        <end position="616"/>
    </location>
</feature>